<sequence length="178" mass="20460">MLNIDEFVKRLEIIFDYYGLTASSFADKINVQRSSISHLLSGRNKPSLDFIMKLIETFPEVDLIWILNGTGKFPKSENPIQTISSTEIKLETEEKIADSNENSFTNLQADLFSTPIHEKIEIEKNRVNENDFKNFSNTEVLTTTNFDTNSDQLEIEKIVIFYTNGTFSSYKQKNPNSK</sequence>
<dbReference type="PROSITE" id="PS50943">
    <property type="entry name" value="HTH_CROC1"/>
    <property type="match status" value="1"/>
</dbReference>
<dbReference type="Pfam" id="PF01381">
    <property type="entry name" value="HTH_3"/>
    <property type="match status" value="1"/>
</dbReference>
<dbReference type="CDD" id="cd00093">
    <property type="entry name" value="HTH_XRE"/>
    <property type="match status" value="1"/>
</dbReference>
<dbReference type="Gene3D" id="1.10.260.40">
    <property type="entry name" value="lambda repressor-like DNA-binding domains"/>
    <property type="match status" value="1"/>
</dbReference>
<dbReference type="RefSeq" id="WP_091464881.1">
    <property type="nucleotide sequence ID" value="NZ_FOEI01000001.1"/>
</dbReference>
<dbReference type="OrthoDB" id="1034290at2"/>
<gene>
    <name evidence="2" type="ORF">SAMN05444005_101585</name>
</gene>
<evidence type="ECO:0000313" key="2">
    <source>
        <dbReference type="EMBL" id="SEP61320.1"/>
    </source>
</evidence>
<evidence type="ECO:0000259" key="1">
    <source>
        <dbReference type="PROSITE" id="PS50943"/>
    </source>
</evidence>
<dbReference type="GO" id="GO:0003677">
    <property type="term" value="F:DNA binding"/>
    <property type="evidence" value="ECO:0007669"/>
    <property type="project" value="InterPro"/>
</dbReference>
<reference evidence="2 3" key="1">
    <citation type="submission" date="2016-10" db="EMBL/GenBank/DDBJ databases">
        <authorList>
            <person name="de Groot N.N."/>
        </authorList>
    </citation>
    <scope>NUCLEOTIDE SEQUENCE [LARGE SCALE GENOMIC DNA]</scope>
    <source>
        <strain evidence="2 3">DSM 27078</strain>
    </source>
</reference>
<proteinExistence type="predicted"/>
<keyword evidence="3" id="KW-1185">Reference proteome</keyword>
<dbReference type="InterPro" id="IPR010982">
    <property type="entry name" value="Lambda_DNA-bd_dom_sf"/>
</dbReference>
<dbReference type="STRING" id="1299341.SAMN05444005_101585"/>
<organism evidence="2 3">
    <name type="scientific">Flavobacterium urocaniciphilum</name>
    <dbReference type="NCBI Taxonomy" id="1299341"/>
    <lineage>
        <taxon>Bacteria</taxon>
        <taxon>Pseudomonadati</taxon>
        <taxon>Bacteroidota</taxon>
        <taxon>Flavobacteriia</taxon>
        <taxon>Flavobacteriales</taxon>
        <taxon>Flavobacteriaceae</taxon>
        <taxon>Flavobacterium</taxon>
    </lineage>
</organism>
<dbReference type="AlphaFoldDB" id="A0A1H8ZA58"/>
<dbReference type="SUPFAM" id="SSF47413">
    <property type="entry name" value="lambda repressor-like DNA-binding domains"/>
    <property type="match status" value="1"/>
</dbReference>
<accession>A0A1H8ZA58</accession>
<evidence type="ECO:0000313" key="3">
    <source>
        <dbReference type="Proteomes" id="UP000198648"/>
    </source>
</evidence>
<dbReference type="Proteomes" id="UP000198648">
    <property type="component" value="Unassembled WGS sequence"/>
</dbReference>
<feature type="domain" description="HTH cro/C1-type" evidence="1">
    <location>
        <begin position="19"/>
        <end position="64"/>
    </location>
</feature>
<dbReference type="EMBL" id="FOEI01000001">
    <property type="protein sequence ID" value="SEP61320.1"/>
    <property type="molecule type" value="Genomic_DNA"/>
</dbReference>
<dbReference type="InterPro" id="IPR001387">
    <property type="entry name" value="Cro/C1-type_HTH"/>
</dbReference>
<protein>
    <submittedName>
        <fullName evidence="2">Helix-turn-helix</fullName>
    </submittedName>
</protein>
<dbReference type="SMART" id="SM00530">
    <property type="entry name" value="HTH_XRE"/>
    <property type="match status" value="1"/>
</dbReference>
<name>A0A1H8ZA58_9FLAO</name>